<sequence length="93" mass="9976">MGQGADGNAERLVVCLGVADQRNQYPAQQIGLAGAGRPLNQAQGMAKRHLEPFLLRRIQASNLALSAQPAADPFLPLRRLGKIPRSGKQIHQG</sequence>
<gene>
    <name evidence="1" type="ORF">H206_02444</name>
</gene>
<proteinExistence type="predicted"/>
<protein>
    <submittedName>
        <fullName evidence="1">Uncharacterized protein</fullName>
    </submittedName>
</protein>
<evidence type="ECO:0000313" key="1">
    <source>
        <dbReference type="EMBL" id="RWX43808.1"/>
    </source>
</evidence>
<comment type="caution">
    <text evidence="1">The sequence shown here is derived from an EMBL/GenBank/DDBJ whole genome shotgun (WGS) entry which is preliminary data.</text>
</comment>
<dbReference type="Proteomes" id="UP000287853">
    <property type="component" value="Unassembled WGS sequence"/>
</dbReference>
<evidence type="ECO:0000313" key="2">
    <source>
        <dbReference type="Proteomes" id="UP000287853"/>
    </source>
</evidence>
<organism evidence="1 2">
    <name type="scientific">Candidatus Electrothrix aarhusensis</name>
    <dbReference type="NCBI Taxonomy" id="1859131"/>
    <lineage>
        <taxon>Bacteria</taxon>
        <taxon>Pseudomonadati</taxon>
        <taxon>Thermodesulfobacteriota</taxon>
        <taxon>Desulfobulbia</taxon>
        <taxon>Desulfobulbales</taxon>
        <taxon>Desulfobulbaceae</taxon>
        <taxon>Candidatus Electrothrix</taxon>
    </lineage>
</organism>
<accession>A0A444ISD6</accession>
<dbReference type="EMBL" id="MTKO01000109">
    <property type="protein sequence ID" value="RWX43808.1"/>
    <property type="molecule type" value="Genomic_DNA"/>
</dbReference>
<keyword evidence="2" id="KW-1185">Reference proteome</keyword>
<reference evidence="1 2" key="1">
    <citation type="submission" date="2017-01" db="EMBL/GenBank/DDBJ databases">
        <title>The cable genome- insights into the physiology and evolution of filamentous bacteria capable of sulfide oxidation via long distance electron transfer.</title>
        <authorList>
            <person name="Schreiber L."/>
            <person name="Bjerg J.T."/>
            <person name="Boggild A."/>
            <person name="Van De Vossenberg J."/>
            <person name="Meysman F."/>
            <person name="Nielsen L.P."/>
            <person name="Schramm A."/>
            <person name="Kjeldsen K.U."/>
        </authorList>
    </citation>
    <scope>NUCLEOTIDE SEQUENCE [LARGE SCALE GENOMIC DNA]</scope>
    <source>
        <strain evidence="1">MCF</strain>
    </source>
</reference>
<dbReference type="AlphaFoldDB" id="A0A444ISD6"/>
<name>A0A444ISD6_9BACT</name>